<feature type="non-terminal residue" evidence="2">
    <location>
        <position position="1"/>
    </location>
</feature>
<dbReference type="Proteomes" id="UP000676336">
    <property type="component" value="Unassembled WGS sequence"/>
</dbReference>
<organism evidence="2 4">
    <name type="scientific">Rotaria magnacalcarata</name>
    <dbReference type="NCBI Taxonomy" id="392030"/>
    <lineage>
        <taxon>Eukaryota</taxon>
        <taxon>Metazoa</taxon>
        <taxon>Spiralia</taxon>
        <taxon>Gnathifera</taxon>
        <taxon>Rotifera</taxon>
        <taxon>Eurotatoria</taxon>
        <taxon>Bdelloidea</taxon>
        <taxon>Philodinida</taxon>
        <taxon>Philodinidae</taxon>
        <taxon>Rotaria</taxon>
    </lineage>
</organism>
<evidence type="ECO:0000313" key="1">
    <source>
        <dbReference type="EMBL" id="CAF4386974.1"/>
    </source>
</evidence>
<dbReference type="Proteomes" id="UP000681720">
    <property type="component" value="Unassembled WGS sequence"/>
</dbReference>
<dbReference type="AlphaFoldDB" id="A0A8S2XKT3"/>
<reference evidence="2" key="1">
    <citation type="submission" date="2021-02" db="EMBL/GenBank/DDBJ databases">
        <authorList>
            <person name="Nowell W R."/>
        </authorList>
    </citation>
    <scope>NUCLEOTIDE SEQUENCE</scope>
</reference>
<name>A0A8S2XKT3_9BILA</name>
<comment type="caution">
    <text evidence="2">The sequence shown here is derived from an EMBL/GenBank/DDBJ whole genome shotgun (WGS) entry which is preliminary data.</text>
</comment>
<accession>A0A8S2XKT3</accession>
<evidence type="ECO:0000313" key="4">
    <source>
        <dbReference type="Proteomes" id="UP000676336"/>
    </source>
</evidence>
<dbReference type="EMBL" id="CAJOBJ010085478">
    <property type="protein sequence ID" value="CAF4518808.1"/>
    <property type="molecule type" value="Genomic_DNA"/>
</dbReference>
<dbReference type="EMBL" id="CAJOBI010080597">
    <property type="protein sequence ID" value="CAF4496964.1"/>
    <property type="molecule type" value="Genomic_DNA"/>
</dbReference>
<dbReference type="Proteomes" id="UP000681967">
    <property type="component" value="Unassembled WGS sequence"/>
</dbReference>
<dbReference type="EMBL" id="CAJOBH010052712">
    <property type="protein sequence ID" value="CAF4386974.1"/>
    <property type="molecule type" value="Genomic_DNA"/>
</dbReference>
<gene>
    <name evidence="1" type="ORF">BYL167_LOCUS30984</name>
    <name evidence="3" type="ORF">GIL414_LOCUS35520</name>
    <name evidence="2" type="ORF">SMN809_LOCUS34740</name>
</gene>
<evidence type="ECO:0000313" key="3">
    <source>
        <dbReference type="EMBL" id="CAF4518808.1"/>
    </source>
</evidence>
<sequence>IFEIGTESIPVRYQLQVQQAEIRSLLITSDGVIIAGTGNGA</sequence>
<proteinExistence type="predicted"/>
<protein>
    <submittedName>
        <fullName evidence="2">Uncharacterized protein</fullName>
    </submittedName>
</protein>
<feature type="non-terminal residue" evidence="2">
    <location>
        <position position="41"/>
    </location>
</feature>
<evidence type="ECO:0000313" key="2">
    <source>
        <dbReference type="EMBL" id="CAF4496964.1"/>
    </source>
</evidence>